<organism evidence="1 2">
    <name type="scientific">Myroides odoratus</name>
    <name type="common">Flavobacterium odoratum</name>
    <dbReference type="NCBI Taxonomy" id="256"/>
    <lineage>
        <taxon>Bacteria</taxon>
        <taxon>Pseudomonadati</taxon>
        <taxon>Bacteroidota</taxon>
        <taxon>Flavobacteriia</taxon>
        <taxon>Flavobacteriales</taxon>
        <taxon>Flavobacteriaceae</taxon>
        <taxon>Myroides</taxon>
    </lineage>
</organism>
<evidence type="ECO:0000313" key="1">
    <source>
        <dbReference type="EMBL" id="STZ27729.1"/>
    </source>
</evidence>
<keyword evidence="2" id="KW-1185">Reference proteome</keyword>
<name>A0A378RN12_MYROD</name>
<dbReference type="Proteomes" id="UP000255024">
    <property type="component" value="Unassembled WGS sequence"/>
</dbReference>
<dbReference type="AlphaFoldDB" id="A0A378RN12"/>
<sequence>MHLRLTFSLKNVKKEHNNQINEQYNRFNASTFVSCNSPYSLPVFDTQIQCI</sequence>
<gene>
    <name evidence="1" type="ORF">NCTC11179_01265</name>
</gene>
<proteinExistence type="predicted"/>
<reference evidence="1 2" key="1">
    <citation type="submission" date="2018-06" db="EMBL/GenBank/DDBJ databases">
        <authorList>
            <consortium name="Pathogen Informatics"/>
            <person name="Doyle S."/>
        </authorList>
    </citation>
    <scope>NUCLEOTIDE SEQUENCE [LARGE SCALE GENOMIC DNA]</scope>
    <source>
        <strain evidence="1 2">NCTC11179</strain>
    </source>
</reference>
<evidence type="ECO:0000313" key="2">
    <source>
        <dbReference type="Proteomes" id="UP000255024"/>
    </source>
</evidence>
<dbReference type="EMBL" id="UGQL01000001">
    <property type="protein sequence ID" value="STZ27729.1"/>
    <property type="molecule type" value="Genomic_DNA"/>
</dbReference>
<protein>
    <submittedName>
        <fullName evidence="1">Uncharacterized protein</fullName>
    </submittedName>
</protein>
<accession>A0A378RN12</accession>